<proteinExistence type="predicted"/>
<evidence type="ECO:0000313" key="3">
    <source>
        <dbReference type="Proteomes" id="UP000178606"/>
    </source>
</evidence>
<comment type="caution">
    <text evidence="2">The sequence shown here is derived from an EMBL/GenBank/DDBJ whole genome shotgun (WGS) entry which is preliminary data.</text>
</comment>
<evidence type="ECO:0000256" key="1">
    <source>
        <dbReference type="SAM" id="MobiDB-lite"/>
    </source>
</evidence>
<reference evidence="2 3" key="1">
    <citation type="journal article" date="2016" name="Nat. Commun.">
        <title>Thousands of microbial genomes shed light on interconnected biogeochemical processes in an aquifer system.</title>
        <authorList>
            <person name="Anantharaman K."/>
            <person name="Brown C.T."/>
            <person name="Hug L.A."/>
            <person name="Sharon I."/>
            <person name="Castelle C.J."/>
            <person name="Probst A.J."/>
            <person name="Thomas B.C."/>
            <person name="Singh A."/>
            <person name="Wilkins M.J."/>
            <person name="Karaoz U."/>
            <person name="Brodie E.L."/>
            <person name="Williams K.H."/>
            <person name="Hubbard S.S."/>
            <person name="Banfield J.F."/>
        </authorList>
    </citation>
    <scope>NUCLEOTIDE SEQUENCE [LARGE SCALE GENOMIC DNA]</scope>
    <source>
        <strain evidence="3">RIFCSPLOWO2_12_FULL_64_10</strain>
    </source>
</reference>
<dbReference type="AlphaFoldDB" id="A0A1F6CGS1"/>
<accession>A0A1F6CGS1</accession>
<dbReference type="Proteomes" id="UP000178606">
    <property type="component" value="Unassembled WGS sequence"/>
</dbReference>
<dbReference type="EMBL" id="MFKF01000249">
    <property type="protein sequence ID" value="OGG48433.1"/>
    <property type="molecule type" value="Genomic_DNA"/>
</dbReference>
<sequence>MEARYEARKRALLDECSIAPEIFDEVMPRLEQFMEPFVESLIRTEQVAHARIFVQGLLSDLDHKNAESIAYRFGQDRMPLQWFLGVSPWDAAPPGVRRGGSASGRDVGGRGGGSGL</sequence>
<evidence type="ECO:0000313" key="2">
    <source>
        <dbReference type="EMBL" id="OGG48433.1"/>
    </source>
</evidence>
<organism evidence="2 3">
    <name type="scientific">Handelsmanbacteria sp. (strain RIFCSPLOWO2_12_FULL_64_10)</name>
    <dbReference type="NCBI Taxonomy" id="1817868"/>
    <lineage>
        <taxon>Bacteria</taxon>
        <taxon>Candidatus Handelsmaniibacteriota</taxon>
    </lineage>
</organism>
<protein>
    <recommendedName>
        <fullName evidence="4">Transposase IS701-like DDE domain-containing protein</fullName>
    </recommendedName>
</protein>
<name>A0A1F6CGS1_HANXR</name>
<feature type="region of interest" description="Disordered" evidence="1">
    <location>
        <begin position="91"/>
        <end position="116"/>
    </location>
</feature>
<gene>
    <name evidence="2" type="ORF">A3F84_14705</name>
</gene>
<evidence type="ECO:0008006" key="4">
    <source>
        <dbReference type="Google" id="ProtNLM"/>
    </source>
</evidence>